<keyword evidence="6" id="KW-1185">Reference proteome</keyword>
<proteinExistence type="predicted"/>
<dbReference type="Gene3D" id="3.40.190.10">
    <property type="entry name" value="Periplasmic binding protein-like II"/>
    <property type="match status" value="2"/>
</dbReference>
<evidence type="ECO:0000259" key="4">
    <source>
        <dbReference type="SMART" id="SM00062"/>
    </source>
</evidence>
<name>A0A919FFS2_9MICO</name>
<evidence type="ECO:0000256" key="3">
    <source>
        <dbReference type="SAM" id="SignalP"/>
    </source>
</evidence>
<feature type="region of interest" description="Disordered" evidence="2">
    <location>
        <begin position="53"/>
        <end position="84"/>
    </location>
</feature>
<organism evidence="5 6">
    <name type="scientific">Promicromonospora soli</name>
    <dbReference type="NCBI Taxonomy" id="2035533"/>
    <lineage>
        <taxon>Bacteria</taxon>
        <taxon>Bacillati</taxon>
        <taxon>Actinomycetota</taxon>
        <taxon>Actinomycetes</taxon>
        <taxon>Micrococcales</taxon>
        <taxon>Promicromonosporaceae</taxon>
        <taxon>Promicromonospora</taxon>
    </lineage>
</organism>
<feature type="domain" description="Solute-binding protein family 3/N-terminal" evidence="4">
    <location>
        <begin position="101"/>
        <end position="335"/>
    </location>
</feature>
<dbReference type="AlphaFoldDB" id="A0A919FFS2"/>
<feature type="compositionally biased region" description="Low complexity" evidence="2">
    <location>
        <begin position="53"/>
        <end position="63"/>
    </location>
</feature>
<feature type="signal peptide" evidence="3">
    <location>
        <begin position="1"/>
        <end position="43"/>
    </location>
</feature>
<dbReference type="EMBL" id="BNAS01000001">
    <property type="protein sequence ID" value="GHH64389.1"/>
    <property type="molecule type" value="Genomic_DNA"/>
</dbReference>
<evidence type="ECO:0000256" key="2">
    <source>
        <dbReference type="SAM" id="MobiDB-lite"/>
    </source>
</evidence>
<comment type="caution">
    <text evidence="5">The sequence shown here is derived from an EMBL/GenBank/DDBJ whole genome shotgun (WGS) entry which is preliminary data.</text>
</comment>
<reference evidence="5" key="1">
    <citation type="journal article" date="2014" name="Int. J. Syst. Evol. Microbiol.">
        <title>Complete genome sequence of Corynebacterium casei LMG S-19264T (=DSM 44701T), isolated from a smear-ripened cheese.</title>
        <authorList>
            <consortium name="US DOE Joint Genome Institute (JGI-PGF)"/>
            <person name="Walter F."/>
            <person name="Albersmeier A."/>
            <person name="Kalinowski J."/>
            <person name="Ruckert C."/>
        </authorList>
    </citation>
    <scope>NUCLEOTIDE SEQUENCE</scope>
    <source>
        <strain evidence="5">CGMCC 4.7398</strain>
    </source>
</reference>
<dbReference type="SUPFAM" id="SSF53850">
    <property type="entry name" value="Periplasmic binding protein-like II"/>
    <property type="match status" value="1"/>
</dbReference>
<evidence type="ECO:0000256" key="1">
    <source>
        <dbReference type="ARBA" id="ARBA00022729"/>
    </source>
</evidence>
<accession>A0A919FFS2</accession>
<dbReference type="Pfam" id="PF00497">
    <property type="entry name" value="SBP_bac_3"/>
    <property type="match status" value="1"/>
</dbReference>
<reference evidence="5" key="2">
    <citation type="submission" date="2020-09" db="EMBL/GenBank/DDBJ databases">
        <authorList>
            <person name="Sun Q."/>
            <person name="Zhou Y."/>
        </authorList>
    </citation>
    <scope>NUCLEOTIDE SEQUENCE</scope>
    <source>
        <strain evidence="5">CGMCC 4.7398</strain>
    </source>
</reference>
<dbReference type="InterPro" id="IPR001638">
    <property type="entry name" value="Solute-binding_3/MltF_N"/>
</dbReference>
<dbReference type="Proteomes" id="UP000627369">
    <property type="component" value="Unassembled WGS sequence"/>
</dbReference>
<protein>
    <submittedName>
        <fullName evidence="5">ABC transporter substrate-binding protein</fullName>
    </submittedName>
</protein>
<gene>
    <name evidence="5" type="ORF">GCM10017772_00760</name>
</gene>
<keyword evidence="1 3" id="KW-0732">Signal</keyword>
<dbReference type="CDD" id="cd01004">
    <property type="entry name" value="PBP2_MidA_like"/>
    <property type="match status" value="1"/>
</dbReference>
<feature type="chain" id="PRO_5036792347" evidence="3">
    <location>
        <begin position="44"/>
        <end position="353"/>
    </location>
</feature>
<sequence length="353" mass="37200">MTPNPNPVQNPKGTTVTVSRRAVRTRLLALTAVPLLALTTACAAASTERPEAADGAAGLAENAPESAGLQVSTSPDQDRVRTTESAEAVALLPDEWADKDEITVAVSASGSPPLVFLADDDKTPIGHETDIAQLVADALGKDVRLEVKAWADWPLALQSGDVDAVISNITVTEERKETIDFSSYRVDELGWLTAAGSDLTIDDREDIAGRTVGVGSGTNQEKILLEWDRLNQEDGLAPIEGPEYYESLSDVLLALQSGRVEAYVGPNAVLAYQAAVSPDDFKVVGTLNGGWPDTAQIAVATKKGAGAAEAVTAALNHAIEDGSYHQVLERWGLGTEAVDRAETNPPGLPKTEE</sequence>
<evidence type="ECO:0000313" key="5">
    <source>
        <dbReference type="EMBL" id="GHH64389.1"/>
    </source>
</evidence>
<dbReference type="SMART" id="SM00062">
    <property type="entry name" value="PBPb"/>
    <property type="match status" value="1"/>
</dbReference>
<dbReference type="PANTHER" id="PTHR35936">
    <property type="entry name" value="MEMBRANE-BOUND LYTIC MUREIN TRANSGLYCOSYLASE F"/>
    <property type="match status" value="1"/>
</dbReference>
<evidence type="ECO:0000313" key="6">
    <source>
        <dbReference type="Proteomes" id="UP000627369"/>
    </source>
</evidence>